<evidence type="ECO:0000256" key="3">
    <source>
        <dbReference type="ARBA" id="ARBA00022525"/>
    </source>
</evidence>
<dbReference type="CDD" id="cd21175">
    <property type="entry name" value="LPMO_AA9"/>
    <property type="match status" value="1"/>
</dbReference>
<accession>A0A8T9B8P5</accession>
<evidence type="ECO:0000256" key="7">
    <source>
        <dbReference type="SAM" id="SignalP"/>
    </source>
</evidence>
<dbReference type="Proteomes" id="UP000469559">
    <property type="component" value="Unassembled WGS sequence"/>
</dbReference>
<dbReference type="PANTHER" id="PTHR33353">
    <property type="entry name" value="PUTATIVE (AFU_ORTHOLOGUE AFUA_1G12560)-RELATED"/>
    <property type="match status" value="1"/>
</dbReference>
<evidence type="ECO:0000256" key="2">
    <source>
        <dbReference type="ARBA" id="ARBA00004613"/>
    </source>
</evidence>
<evidence type="ECO:0000259" key="8">
    <source>
        <dbReference type="Pfam" id="PF03443"/>
    </source>
</evidence>
<comment type="subcellular location">
    <subcellularLocation>
        <location evidence="2">Secreted</location>
    </subcellularLocation>
</comment>
<evidence type="ECO:0000313" key="10">
    <source>
        <dbReference type="Proteomes" id="UP000469559"/>
    </source>
</evidence>
<feature type="region of interest" description="Disordered" evidence="6">
    <location>
        <begin position="292"/>
        <end position="321"/>
    </location>
</feature>
<dbReference type="AlphaFoldDB" id="A0A8T9B8P5"/>
<evidence type="ECO:0000313" key="9">
    <source>
        <dbReference type="EMBL" id="TVY16394.1"/>
    </source>
</evidence>
<evidence type="ECO:0000256" key="6">
    <source>
        <dbReference type="SAM" id="MobiDB-lite"/>
    </source>
</evidence>
<keyword evidence="7" id="KW-0732">Signal</keyword>
<dbReference type="Pfam" id="PF03443">
    <property type="entry name" value="AA9"/>
    <property type="match status" value="1"/>
</dbReference>
<keyword evidence="10" id="KW-1185">Reference proteome</keyword>
<evidence type="ECO:0000256" key="4">
    <source>
        <dbReference type="ARBA" id="ARBA00023157"/>
    </source>
</evidence>
<dbReference type="OrthoDB" id="4849160at2759"/>
<feature type="signal peptide" evidence="7">
    <location>
        <begin position="1"/>
        <end position="21"/>
    </location>
</feature>
<name>A0A8T9B8P5_9HELO</name>
<evidence type="ECO:0000256" key="1">
    <source>
        <dbReference type="ARBA" id="ARBA00001973"/>
    </source>
</evidence>
<dbReference type="InterPro" id="IPR049892">
    <property type="entry name" value="AA9"/>
</dbReference>
<keyword evidence="3" id="KW-0964">Secreted</keyword>
<gene>
    <name evidence="9" type="primary">cel61a_0</name>
    <name evidence="9" type="ORF">LARI1_G005918</name>
</gene>
<comment type="caution">
    <text evidence="9">The sequence shown here is derived from an EMBL/GenBank/DDBJ whole genome shotgun (WGS) entry which is preliminary data.</text>
</comment>
<feature type="compositionally biased region" description="Low complexity" evidence="6">
    <location>
        <begin position="371"/>
        <end position="403"/>
    </location>
</feature>
<feature type="region of interest" description="Disordered" evidence="6">
    <location>
        <begin position="371"/>
        <end position="405"/>
    </location>
</feature>
<feature type="chain" id="PRO_5035936129" evidence="7">
    <location>
        <begin position="22"/>
        <end position="588"/>
    </location>
</feature>
<organism evidence="9 10">
    <name type="scientific">Lachnellula arida</name>
    <dbReference type="NCBI Taxonomy" id="1316785"/>
    <lineage>
        <taxon>Eukaryota</taxon>
        <taxon>Fungi</taxon>
        <taxon>Dikarya</taxon>
        <taxon>Ascomycota</taxon>
        <taxon>Pezizomycotina</taxon>
        <taxon>Leotiomycetes</taxon>
        <taxon>Helotiales</taxon>
        <taxon>Lachnaceae</taxon>
        <taxon>Lachnellula</taxon>
    </lineage>
</organism>
<feature type="domain" description="Auxiliary Activity family 9 catalytic" evidence="8">
    <location>
        <begin position="22"/>
        <end position="237"/>
    </location>
</feature>
<dbReference type="GO" id="GO:0005576">
    <property type="term" value="C:extracellular region"/>
    <property type="evidence" value="ECO:0007669"/>
    <property type="project" value="UniProtKB-SubCell"/>
</dbReference>
<dbReference type="InterPro" id="IPR005103">
    <property type="entry name" value="AA9_LPMO"/>
</dbReference>
<protein>
    <submittedName>
        <fullName evidence="9">Endoglucanase-4</fullName>
    </submittedName>
</protein>
<keyword evidence="4" id="KW-1015">Disulfide bond</keyword>
<dbReference type="Gene3D" id="2.70.50.70">
    <property type="match status" value="1"/>
</dbReference>
<feature type="region of interest" description="Disordered" evidence="6">
    <location>
        <begin position="511"/>
        <end position="588"/>
    </location>
</feature>
<keyword evidence="5" id="KW-0325">Glycoprotein</keyword>
<sequence>MSFSKISAITGALAFVSRVAAHGTVTGIVADGVYYEGYHASNQYLAVQPVVVGWSTPEDQSNGFIDPNNYTTSEIICHLGATNAQTSATVAAGGSVELQWSAWPSSHHGPVIDYLANCNGDCKTVDKTTLEFFKIDGVGLVSDTTIPGDWATDTLIANNNSWTVSIPTDIAPGNYVLRHEIIALHSAGEADGAQNYPQCVNLEVTGSGTATPSGTLGTSLYTPSDAGISINIYQSLSTYVVPGPTLYSGAISASQTAAASATAVSSSSAGAVTSSVSVAASSSAAGAAKVVSSPSSGITSKPVASGARYPNGTATASKSKSACKSKSKASGAVSISSRAPVAAVATSSIVATSSDVSTTFADSVTIATTSSVPTSASVPAASPSAQASSGSPSSPTSSDATAPEGTTLNNLLSWVSSFYSTHKDTEYNGNTVARRAHARDIVRRQEADKFPGSSVNILPTGGFPRGTGAGSAQPTGLPGRIVEFAAKGTGAPHHSHGTKPTGVLPRAEFAQGTGAPHHSHGTKPTGVLRRAEPQESGRPQFSEGSGFPKPTGGAQFAHPQNKGVAKPSGAIPKGGAFPRSPRIAAPRA</sequence>
<comment type="cofactor">
    <cofactor evidence="1">
        <name>Cu(2+)</name>
        <dbReference type="ChEBI" id="CHEBI:29036"/>
    </cofactor>
</comment>
<dbReference type="EMBL" id="QGMF01000374">
    <property type="protein sequence ID" value="TVY16394.1"/>
    <property type="molecule type" value="Genomic_DNA"/>
</dbReference>
<reference evidence="9 10" key="1">
    <citation type="submission" date="2018-05" db="EMBL/GenBank/DDBJ databases">
        <title>Whole genome sequencing for identification of molecular markers to develop diagnostic detection tools for the regulated plant pathogen Lachnellula willkommii.</title>
        <authorList>
            <person name="Giroux E."/>
            <person name="Bilodeau G."/>
        </authorList>
    </citation>
    <scope>NUCLEOTIDE SEQUENCE [LARGE SCALE GENOMIC DNA]</scope>
    <source>
        <strain evidence="9 10">CBS 203.66</strain>
    </source>
</reference>
<evidence type="ECO:0000256" key="5">
    <source>
        <dbReference type="ARBA" id="ARBA00023180"/>
    </source>
</evidence>
<proteinExistence type="predicted"/>
<dbReference type="PANTHER" id="PTHR33353:SF34">
    <property type="entry name" value="ENDO-BETA-1,4-GLUCANASE D"/>
    <property type="match status" value="1"/>
</dbReference>